<dbReference type="AlphaFoldDB" id="M3DA79"/>
<comment type="similarity">
    <text evidence="1">Belongs to the ustYa family.</text>
</comment>
<name>M3DA79_SPHMS</name>
<evidence type="ECO:0000256" key="1">
    <source>
        <dbReference type="ARBA" id="ARBA00035112"/>
    </source>
</evidence>
<dbReference type="OrthoDB" id="3687641at2759"/>
<keyword evidence="4" id="KW-1185">Reference proteome</keyword>
<dbReference type="Pfam" id="PF11807">
    <property type="entry name" value="UstYa"/>
    <property type="match status" value="1"/>
</dbReference>
<proteinExistence type="inferred from homology"/>
<accession>M3DA79</accession>
<feature type="transmembrane region" description="Helical" evidence="2">
    <location>
        <begin position="50"/>
        <end position="71"/>
    </location>
</feature>
<dbReference type="PANTHER" id="PTHR33365">
    <property type="entry name" value="YALI0B05434P"/>
    <property type="match status" value="1"/>
</dbReference>
<dbReference type="STRING" id="692275.M3DA79"/>
<evidence type="ECO:0000313" key="4">
    <source>
        <dbReference type="Proteomes" id="UP000016931"/>
    </source>
</evidence>
<organism evidence="3 4">
    <name type="scientific">Sphaerulina musiva (strain SO2202)</name>
    <name type="common">Poplar stem canker fungus</name>
    <name type="synonym">Septoria musiva</name>
    <dbReference type="NCBI Taxonomy" id="692275"/>
    <lineage>
        <taxon>Eukaryota</taxon>
        <taxon>Fungi</taxon>
        <taxon>Dikarya</taxon>
        <taxon>Ascomycota</taxon>
        <taxon>Pezizomycotina</taxon>
        <taxon>Dothideomycetes</taxon>
        <taxon>Dothideomycetidae</taxon>
        <taxon>Mycosphaerellales</taxon>
        <taxon>Mycosphaerellaceae</taxon>
        <taxon>Sphaerulina</taxon>
    </lineage>
</organism>
<keyword evidence="2" id="KW-0812">Transmembrane</keyword>
<evidence type="ECO:0000256" key="2">
    <source>
        <dbReference type="SAM" id="Phobius"/>
    </source>
</evidence>
<protein>
    <recommendedName>
        <fullName evidence="5">Tat pathway signal sequence</fullName>
    </recommendedName>
</protein>
<dbReference type="HOGENOM" id="CLU_042941_0_2_1"/>
<dbReference type="GO" id="GO:0043386">
    <property type="term" value="P:mycotoxin biosynthetic process"/>
    <property type="evidence" value="ECO:0007669"/>
    <property type="project" value="InterPro"/>
</dbReference>
<dbReference type="eggNOG" id="ENOG502SI30">
    <property type="taxonomic scope" value="Eukaryota"/>
</dbReference>
<dbReference type="Proteomes" id="UP000016931">
    <property type="component" value="Unassembled WGS sequence"/>
</dbReference>
<gene>
    <name evidence="3" type="ORF">SEPMUDRAFT_130763</name>
</gene>
<reference evidence="3 4" key="1">
    <citation type="journal article" date="2012" name="PLoS Pathog.">
        <title>Diverse lifestyles and strategies of plant pathogenesis encoded in the genomes of eighteen Dothideomycetes fungi.</title>
        <authorList>
            <person name="Ohm R.A."/>
            <person name="Feau N."/>
            <person name="Henrissat B."/>
            <person name="Schoch C.L."/>
            <person name="Horwitz B.A."/>
            <person name="Barry K.W."/>
            <person name="Condon B.J."/>
            <person name="Copeland A.C."/>
            <person name="Dhillon B."/>
            <person name="Glaser F."/>
            <person name="Hesse C.N."/>
            <person name="Kosti I."/>
            <person name="LaButti K."/>
            <person name="Lindquist E.A."/>
            <person name="Lucas S."/>
            <person name="Salamov A.A."/>
            <person name="Bradshaw R.E."/>
            <person name="Ciuffetti L."/>
            <person name="Hamelin R.C."/>
            <person name="Kema G.H.J."/>
            <person name="Lawrence C."/>
            <person name="Scott J.A."/>
            <person name="Spatafora J.W."/>
            <person name="Turgeon B.G."/>
            <person name="de Wit P.J.G.M."/>
            <person name="Zhong S."/>
            <person name="Goodwin S.B."/>
            <person name="Grigoriev I.V."/>
        </authorList>
    </citation>
    <scope>NUCLEOTIDE SEQUENCE [LARGE SCALE GENOMIC DNA]</scope>
    <source>
        <strain evidence="3 4">SO2202</strain>
    </source>
</reference>
<keyword evidence="2" id="KW-0472">Membrane</keyword>
<keyword evidence="2" id="KW-1133">Transmembrane helix</keyword>
<dbReference type="InterPro" id="IPR021765">
    <property type="entry name" value="UstYa-like"/>
</dbReference>
<evidence type="ECO:0000313" key="3">
    <source>
        <dbReference type="EMBL" id="EMF14990.1"/>
    </source>
</evidence>
<evidence type="ECO:0008006" key="5">
    <source>
        <dbReference type="Google" id="ProtNLM"/>
    </source>
</evidence>
<dbReference type="RefSeq" id="XP_016763111.1">
    <property type="nucleotide sequence ID" value="XM_016902373.1"/>
</dbReference>
<sequence>MTPTRYSDVSTGDALPIDVESHASCNSKESSKPLLGHVARGQSPRQWRNVVLYIGTHLAVAVITAFLVASLSRKQSDDFLLPSPIPRDVNRTPYIASFDLPFLKHNIYRQPPSPEVDAAWDDLGASLENVLVSQEDALKAGLRPEMAHLNPEYGAEYPVHVEAIHGIHCLNNLRRSLYWNYEYYRDTGIGGYNISDSRLRIHTTHCLDAIRQRLMCAADVGLVGSSWYRLYNGELRPLPDFNYPRVCRNYTEVLEWTRSRQITSNDFLSSPDDWIARPVGDEPWIKPWI</sequence>
<dbReference type="EMBL" id="KB456261">
    <property type="protein sequence ID" value="EMF14990.1"/>
    <property type="molecule type" value="Genomic_DNA"/>
</dbReference>
<dbReference type="GeneID" id="27899510"/>
<dbReference type="PANTHER" id="PTHR33365:SF13">
    <property type="entry name" value="TAT PATHWAY SIGNAL SEQUENCE"/>
    <property type="match status" value="1"/>
</dbReference>